<gene>
    <name evidence="3" type="ORF">Poli38472_000032</name>
</gene>
<reference evidence="3" key="1">
    <citation type="submission" date="2019-03" db="EMBL/GenBank/DDBJ databases">
        <title>Long read genome sequence of the mycoparasitic Pythium oligandrum ATCC 38472 isolated from sugarbeet rhizosphere.</title>
        <authorList>
            <person name="Gaulin E."/>
        </authorList>
    </citation>
    <scope>NUCLEOTIDE SEQUENCE</scope>
    <source>
        <strain evidence="3">ATCC 38472_TT</strain>
    </source>
</reference>
<dbReference type="InterPro" id="IPR026082">
    <property type="entry name" value="ABCA"/>
</dbReference>
<organism evidence="3 4">
    <name type="scientific">Pythium oligandrum</name>
    <name type="common">Mycoparasitic fungus</name>
    <dbReference type="NCBI Taxonomy" id="41045"/>
    <lineage>
        <taxon>Eukaryota</taxon>
        <taxon>Sar</taxon>
        <taxon>Stramenopiles</taxon>
        <taxon>Oomycota</taxon>
        <taxon>Peronosporomycetes</taxon>
        <taxon>Pythiales</taxon>
        <taxon>Pythiaceae</taxon>
        <taxon>Pythium</taxon>
    </lineage>
</organism>
<keyword evidence="2" id="KW-0677">Repeat</keyword>
<dbReference type="Proteomes" id="UP000794436">
    <property type="component" value="Unassembled WGS sequence"/>
</dbReference>
<dbReference type="GO" id="GO:0016020">
    <property type="term" value="C:membrane"/>
    <property type="evidence" value="ECO:0007669"/>
    <property type="project" value="InterPro"/>
</dbReference>
<dbReference type="PANTHER" id="PTHR19229:SF36">
    <property type="entry name" value="ATP-BINDING CASSETTE SUB-FAMILY A MEMBER 2"/>
    <property type="match status" value="1"/>
</dbReference>
<comment type="caution">
    <text evidence="3">The sequence shown here is derived from an EMBL/GenBank/DDBJ whole genome shotgun (WGS) entry which is preliminary data.</text>
</comment>
<evidence type="ECO:0000256" key="1">
    <source>
        <dbReference type="ARBA" id="ARBA00022448"/>
    </source>
</evidence>
<accession>A0A8K1CBX9</accession>
<sequence length="281" mass="31410">MQTFTDNAVKAQCEREVVTSRHAIAPDNAFTIAYFFKTVKDWHPTLEINVTLNATSVVLCTRVGIMVGGGLKCLGSVQHLKHRFGDGLMFDAKLLPAPVSEVESLVLRHFDSLDARISALELSDVCRRFGESAWEEKLVETHPTGFLMASALRRDGYVLAGSFASWWLTEVRFAGVERSLSSNFARVELLERQNESCRFKLHDVAIGDRVALSRLSLGHVFGLLESSKASLAIREYSVSQTTLEQIFNIFVSQPVSCCVRRRASVRRNFVVSCQRESFISS</sequence>
<dbReference type="OrthoDB" id="10255969at2759"/>
<dbReference type="GO" id="GO:0005319">
    <property type="term" value="F:lipid transporter activity"/>
    <property type="evidence" value="ECO:0007669"/>
    <property type="project" value="TreeGrafter"/>
</dbReference>
<evidence type="ECO:0000313" key="3">
    <source>
        <dbReference type="EMBL" id="TMW59990.1"/>
    </source>
</evidence>
<keyword evidence="4" id="KW-1185">Reference proteome</keyword>
<evidence type="ECO:0000256" key="2">
    <source>
        <dbReference type="ARBA" id="ARBA00022737"/>
    </source>
</evidence>
<keyword evidence="1" id="KW-0813">Transport</keyword>
<dbReference type="AlphaFoldDB" id="A0A8K1CBX9"/>
<dbReference type="PANTHER" id="PTHR19229">
    <property type="entry name" value="ATP-BINDING CASSETTE TRANSPORTER SUBFAMILY A ABCA"/>
    <property type="match status" value="1"/>
</dbReference>
<proteinExistence type="predicted"/>
<protein>
    <submittedName>
        <fullName evidence="3">Uncharacterized protein</fullName>
    </submittedName>
</protein>
<dbReference type="GO" id="GO:0140359">
    <property type="term" value="F:ABC-type transporter activity"/>
    <property type="evidence" value="ECO:0007669"/>
    <property type="project" value="InterPro"/>
</dbReference>
<dbReference type="EMBL" id="SPLM01000108">
    <property type="protein sequence ID" value="TMW59990.1"/>
    <property type="molecule type" value="Genomic_DNA"/>
</dbReference>
<name>A0A8K1CBX9_PYTOL</name>
<evidence type="ECO:0000313" key="4">
    <source>
        <dbReference type="Proteomes" id="UP000794436"/>
    </source>
</evidence>